<dbReference type="Gene3D" id="1.10.510.10">
    <property type="entry name" value="Transferase(Phosphotransferase) domain 1"/>
    <property type="match status" value="1"/>
</dbReference>
<dbReference type="RefSeq" id="WP_058183809.1">
    <property type="nucleotide sequence ID" value="NZ_LMTZ01000096.1"/>
</dbReference>
<dbReference type="InterPro" id="IPR011009">
    <property type="entry name" value="Kinase-like_dom_sf"/>
</dbReference>
<dbReference type="GO" id="GO:0005524">
    <property type="term" value="F:ATP binding"/>
    <property type="evidence" value="ECO:0007669"/>
    <property type="project" value="UniProtKB-KW"/>
</dbReference>
<keyword evidence="2" id="KW-0067">ATP-binding</keyword>
<comment type="caution">
    <text evidence="4">The sequence shown here is derived from an EMBL/GenBank/DDBJ whole genome shotgun (WGS) entry which is preliminary data.</text>
</comment>
<dbReference type="CDD" id="cd14014">
    <property type="entry name" value="STKc_PknB_like"/>
    <property type="match status" value="1"/>
</dbReference>
<dbReference type="SMART" id="SM00220">
    <property type="entry name" value="S_TKc"/>
    <property type="match status" value="1"/>
</dbReference>
<reference evidence="4 5" key="1">
    <citation type="journal article" date="2015" name="Genome Announc.">
        <title>Draft Genome of the Euendolithic (true boring) Cyanobacterium Mastigocoleus testarum strain BC008.</title>
        <authorList>
            <person name="Guida B.S."/>
            <person name="Garcia-Pichel F."/>
        </authorList>
    </citation>
    <scope>NUCLEOTIDE SEQUENCE [LARGE SCALE GENOMIC DNA]</scope>
    <source>
        <strain evidence="4 5">BC008</strain>
    </source>
</reference>
<dbReference type="Proteomes" id="UP000053372">
    <property type="component" value="Unassembled WGS sequence"/>
</dbReference>
<protein>
    <recommendedName>
        <fullName evidence="3">Protein kinase domain-containing protein</fullName>
    </recommendedName>
</protein>
<name>A0A0V7ZR07_9CYAN</name>
<dbReference type="PANTHER" id="PTHR24363">
    <property type="entry name" value="SERINE/THREONINE PROTEIN KINASE"/>
    <property type="match status" value="1"/>
</dbReference>
<proteinExistence type="predicted"/>
<evidence type="ECO:0000256" key="1">
    <source>
        <dbReference type="ARBA" id="ARBA00022741"/>
    </source>
</evidence>
<keyword evidence="1" id="KW-0547">Nucleotide-binding</keyword>
<dbReference type="InterPro" id="IPR008271">
    <property type="entry name" value="Ser/Thr_kinase_AS"/>
</dbReference>
<dbReference type="InterPro" id="IPR000719">
    <property type="entry name" value="Prot_kinase_dom"/>
</dbReference>
<dbReference type="PROSITE" id="PS00108">
    <property type="entry name" value="PROTEIN_KINASE_ST"/>
    <property type="match status" value="1"/>
</dbReference>
<gene>
    <name evidence="4" type="ORF">BC008_43240</name>
</gene>
<evidence type="ECO:0000259" key="3">
    <source>
        <dbReference type="PROSITE" id="PS50011"/>
    </source>
</evidence>
<dbReference type="Pfam" id="PF00069">
    <property type="entry name" value="Pkinase"/>
    <property type="match status" value="1"/>
</dbReference>
<dbReference type="EMBL" id="LMTZ01000096">
    <property type="protein sequence ID" value="KST66543.1"/>
    <property type="molecule type" value="Genomic_DNA"/>
</dbReference>
<evidence type="ECO:0000313" key="5">
    <source>
        <dbReference type="Proteomes" id="UP000053372"/>
    </source>
</evidence>
<organism evidence="4 5">
    <name type="scientific">Mastigocoleus testarum BC008</name>
    <dbReference type="NCBI Taxonomy" id="371196"/>
    <lineage>
        <taxon>Bacteria</taxon>
        <taxon>Bacillati</taxon>
        <taxon>Cyanobacteriota</taxon>
        <taxon>Cyanophyceae</taxon>
        <taxon>Nostocales</taxon>
        <taxon>Hapalosiphonaceae</taxon>
        <taxon>Mastigocoleus</taxon>
    </lineage>
</organism>
<dbReference type="PROSITE" id="PS50011">
    <property type="entry name" value="PROTEIN_KINASE_DOM"/>
    <property type="match status" value="1"/>
</dbReference>
<dbReference type="PANTHER" id="PTHR24363:SF7">
    <property type="entry name" value="SERINE_THREONINE-PROTEIN KINASE-LIKE PROTEIN E"/>
    <property type="match status" value="1"/>
</dbReference>
<accession>A0A0V7ZR07</accession>
<dbReference type="GO" id="GO:0004674">
    <property type="term" value="F:protein serine/threonine kinase activity"/>
    <property type="evidence" value="ECO:0007669"/>
    <property type="project" value="TreeGrafter"/>
</dbReference>
<dbReference type="AlphaFoldDB" id="A0A0V7ZR07"/>
<feature type="domain" description="Protein kinase" evidence="3">
    <location>
        <begin position="18"/>
        <end position="277"/>
    </location>
</feature>
<evidence type="ECO:0000313" key="4">
    <source>
        <dbReference type="EMBL" id="KST66543.1"/>
    </source>
</evidence>
<sequence>MIDVYHNNFYREILQKRYEILQVLGRKPQRKTLLAYDIKIRKLVVIKLLTLNDEFIGEDLRLFESEVQVLKELKHPGIPHYIDRFEFSYDDGKGYALVQSYMPGRSLAEYLQWKGKFTEKEIKIIAKSLLEILIYLHEQLPSIIHRDIKPSNIILADRPYLIDFGCAQTLQTRYDDILPIVGTCGYMSPEQLNGAATTASDLYSLGATLITLSTGIQPTKLPRQKMRIEFEHFVKLSSGLVNWLQWMTETNLKRRTPSAEVALEALKTGKIANNKLFMVNLYNQKSNVTSFCGAMWNNIFY</sequence>
<dbReference type="OrthoDB" id="5518868at2"/>
<keyword evidence="5" id="KW-1185">Reference proteome</keyword>
<dbReference type="SUPFAM" id="SSF56112">
    <property type="entry name" value="Protein kinase-like (PK-like)"/>
    <property type="match status" value="1"/>
</dbReference>
<evidence type="ECO:0000256" key="2">
    <source>
        <dbReference type="ARBA" id="ARBA00022840"/>
    </source>
</evidence>